<name>A0AAD6ZQZ4_9AGAR</name>
<accession>A0AAD6ZQZ4</accession>
<evidence type="ECO:0000256" key="6">
    <source>
        <dbReference type="SAM" id="Phobius"/>
    </source>
</evidence>
<evidence type="ECO:0000313" key="8">
    <source>
        <dbReference type="Proteomes" id="UP001218218"/>
    </source>
</evidence>
<feature type="region of interest" description="Disordered" evidence="5">
    <location>
        <begin position="94"/>
        <end position="113"/>
    </location>
</feature>
<evidence type="ECO:0000313" key="7">
    <source>
        <dbReference type="EMBL" id="KAJ7334833.1"/>
    </source>
</evidence>
<keyword evidence="8" id="KW-1185">Reference proteome</keyword>
<evidence type="ECO:0000256" key="4">
    <source>
        <dbReference type="ARBA" id="ARBA00023136"/>
    </source>
</evidence>
<protein>
    <submittedName>
        <fullName evidence="7">Uncharacterized protein</fullName>
    </submittedName>
</protein>
<dbReference type="GO" id="GO:0012505">
    <property type="term" value="C:endomembrane system"/>
    <property type="evidence" value="ECO:0007669"/>
    <property type="project" value="UniProtKB-SubCell"/>
</dbReference>
<gene>
    <name evidence="7" type="ORF">DFH08DRAFT_1083378</name>
</gene>
<dbReference type="InterPro" id="IPR051076">
    <property type="entry name" value="Golgi_membrane_TVP38/TMEM64"/>
</dbReference>
<dbReference type="PANTHER" id="PTHR47549">
    <property type="entry name" value="GOLGI APPARATUS MEMBRANE PROTEIN TVP38-RELATED"/>
    <property type="match status" value="1"/>
</dbReference>
<reference evidence="7" key="1">
    <citation type="submission" date="2023-03" db="EMBL/GenBank/DDBJ databases">
        <title>Massive genome expansion in bonnet fungi (Mycena s.s.) driven by repeated elements and novel gene families across ecological guilds.</title>
        <authorList>
            <consortium name="Lawrence Berkeley National Laboratory"/>
            <person name="Harder C.B."/>
            <person name="Miyauchi S."/>
            <person name="Viragh M."/>
            <person name="Kuo A."/>
            <person name="Thoen E."/>
            <person name="Andreopoulos B."/>
            <person name="Lu D."/>
            <person name="Skrede I."/>
            <person name="Drula E."/>
            <person name="Henrissat B."/>
            <person name="Morin E."/>
            <person name="Kohler A."/>
            <person name="Barry K."/>
            <person name="LaButti K."/>
            <person name="Morin E."/>
            <person name="Salamov A."/>
            <person name="Lipzen A."/>
            <person name="Mereny Z."/>
            <person name="Hegedus B."/>
            <person name="Baldrian P."/>
            <person name="Stursova M."/>
            <person name="Weitz H."/>
            <person name="Taylor A."/>
            <person name="Grigoriev I.V."/>
            <person name="Nagy L.G."/>
            <person name="Martin F."/>
            <person name="Kauserud H."/>
        </authorList>
    </citation>
    <scope>NUCLEOTIDE SEQUENCE</scope>
    <source>
        <strain evidence="7">CBHHK002</strain>
    </source>
</reference>
<dbReference type="Proteomes" id="UP001218218">
    <property type="component" value="Unassembled WGS sequence"/>
</dbReference>
<evidence type="ECO:0000256" key="3">
    <source>
        <dbReference type="ARBA" id="ARBA00022989"/>
    </source>
</evidence>
<dbReference type="PANTHER" id="PTHR47549:SF2">
    <property type="entry name" value="GOLGI APPARATUS MEMBRANE PROTEIN TVP38"/>
    <property type="match status" value="1"/>
</dbReference>
<feature type="transmembrane region" description="Helical" evidence="6">
    <location>
        <begin position="25"/>
        <end position="44"/>
    </location>
</feature>
<evidence type="ECO:0000256" key="5">
    <source>
        <dbReference type="SAM" id="MobiDB-lite"/>
    </source>
</evidence>
<comment type="caution">
    <text evidence="7">The sequence shown here is derived from an EMBL/GenBank/DDBJ whole genome shotgun (WGS) entry which is preliminary data.</text>
</comment>
<sequence length="113" mass="12354">MAHVVRQGGFWIVLVMRYSAIPSHLATPIFATVGVPFGVFLAAAILSNEGNTTAKIVSKVVLGVAIIITLSTLWWVNRKMKQAKEDYIYARRKARQGKPKGPVYISAPSNVTV</sequence>
<feature type="transmembrane region" description="Helical" evidence="6">
    <location>
        <begin position="56"/>
        <end position="76"/>
    </location>
</feature>
<organism evidence="7 8">
    <name type="scientific">Mycena albidolilacea</name>
    <dbReference type="NCBI Taxonomy" id="1033008"/>
    <lineage>
        <taxon>Eukaryota</taxon>
        <taxon>Fungi</taxon>
        <taxon>Dikarya</taxon>
        <taxon>Basidiomycota</taxon>
        <taxon>Agaricomycotina</taxon>
        <taxon>Agaricomycetes</taxon>
        <taxon>Agaricomycetidae</taxon>
        <taxon>Agaricales</taxon>
        <taxon>Marasmiineae</taxon>
        <taxon>Mycenaceae</taxon>
        <taxon>Mycena</taxon>
    </lineage>
</organism>
<dbReference type="AlphaFoldDB" id="A0AAD6ZQZ4"/>
<comment type="subcellular location">
    <subcellularLocation>
        <location evidence="1">Endomembrane system</location>
        <topology evidence="1">Multi-pass membrane protein</topology>
    </subcellularLocation>
</comment>
<dbReference type="EMBL" id="JARIHO010000032">
    <property type="protein sequence ID" value="KAJ7334833.1"/>
    <property type="molecule type" value="Genomic_DNA"/>
</dbReference>
<keyword evidence="4 6" id="KW-0472">Membrane</keyword>
<evidence type="ECO:0000256" key="2">
    <source>
        <dbReference type="ARBA" id="ARBA00022692"/>
    </source>
</evidence>
<keyword evidence="2 6" id="KW-0812">Transmembrane</keyword>
<proteinExistence type="predicted"/>
<evidence type="ECO:0000256" key="1">
    <source>
        <dbReference type="ARBA" id="ARBA00004127"/>
    </source>
</evidence>
<keyword evidence="3 6" id="KW-1133">Transmembrane helix</keyword>